<evidence type="ECO:0000256" key="2">
    <source>
        <dbReference type="SAM" id="Phobius"/>
    </source>
</evidence>
<dbReference type="Gene3D" id="2.40.70.10">
    <property type="entry name" value="Acid Proteases"/>
    <property type="match status" value="1"/>
</dbReference>
<dbReference type="InterPro" id="IPR021109">
    <property type="entry name" value="Peptidase_aspartic_dom_sf"/>
</dbReference>
<keyword evidence="2" id="KW-1133">Transmembrane helix</keyword>
<dbReference type="Pfam" id="PF00026">
    <property type="entry name" value="Asp"/>
    <property type="match status" value="1"/>
</dbReference>
<protein>
    <recommendedName>
        <fullName evidence="3">Peptidase A1 domain-containing protein</fullName>
    </recommendedName>
</protein>
<reference evidence="4" key="2">
    <citation type="journal article" date="2022" name="Microb. Genom.">
        <title>A chromosome-scale genome assembly of the tomato pathogen Cladosporium fulvum reveals a compartmentalized genome architecture and the presence of a dispensable chromosome.</title>
        <authorList>
            <person name="Zaccaron A.Z."/>
            <person name="Chen L.H."/>
            <person name="Samaras A."/>
            <person name="Stergiopoulos I."/>
        </authorList>
    </citation>
    <scope>NUCLEOTIDE SEQUENCE</scope>
    <source>
        <strain evidence="4">Race5_Kim</strain>
    </source>
</reference>
<sequence>MGSNSSFTAAAVSNGIAPSEVVGLWAGSRSLDPKDGLLVVGGYDESRIAGNFVNFTVASDDSPLNCPLQVQIASIRYNEEELLNDDGSLTACIEPYNHRSIFPPTITTAFANATNQSTVAYPVGLRYSASTRPVGALTITLSNGYSTTVTNEELFTLLRGSDERGQYGVIDNTVVEAGIQDTRQANTRSITPALGSLFLTFNYLLVDYRRGVFGLAPAVASNITTAPLLRAVCDPLPTESAGGTSSSENTAGPNVGLIAGSTIGRVIGLAAIVALLYWRYRHREPSLKQQETGKSLQESSPPVSTNYPHHPWPSPGLDREAVELLDRHEPVEIGGSRAILP</sequence>
<keyword evidence="5" id="KW-1185">Reference proteome</keyword>
<gene>
    <name evidence="4" type="ORF">CLAFUR5_06903</name>
</gene>
<proteinExistence type="predicted"/>
<dbReference type="OrthoDB" id="5361565at2759"/>
<keyword evidence="2" id="KW-0812">Transmembrane</keyword>
<reference evidence="4" key="1">
    <citation type="submission" date="2021-12" db="EMBL/GenBank/DDBJ databases">
        <authorList>
            <person name="Zaccaron A."/>
            <person name="Stergiopoulos I."/>
        </authorList>
    </citation>
    <scope>NUCLEOTIDE SEQUENCE</scope>
    <source>
        <strain evidence="4">Race5_Kim</strain>
    </source>
</reference>
<evidence type="ECO:0000313" key="4">
    <source>
        <dbReference type="EMBL" id="UJO18675.1"/>
    </source>
</evidence>
<evidence type="ECO:0000256" key="1">
    <source>
        <dbReference type="SAM" id="MobiDB-lite"/>
    </source>
</evidence>
<dbReference type="SUPFAM" id="SSF50630">
    <property type="entry name" value="Acid proteases"/>
    <property type="match status" value="1"/>
</dbReference>
<accession>A0A9Q8PA46</accession>
<dbReference type="RefSeq" id="XP_047763041.1">
    <property type="nucleotide sequence ID" value="XM_047906051.1"/>
</dbReference>
<dbReference type="EMBL" id="CP090168">
    <property type="protein sequence ID" value="UJO18675.1"/>
    <property type="molecule type" value="Genomic_DNA"/>
</dbReference>
<name>A0A9Q8PA46_PASFU</name>
<dbReference type="PROSITE" id="PS51767">
    <property type="entry name" value="PEPTIDASE_A1"/>
    <property type="match status" value="1"/>
</dbReference>
<dbReference type="AlphaFoldDB" id="A0A9Q8PA46"/>
<keyword evidence="2" id="KW-0472">Membrane</keyword>
<feature type="domain" description="Peptidase A1" evidence="3">
    <location>
        <begin position="1"/>
        <end position="216"/>
    </location>
</feature>
<dbReference type="Proteomes" id="UP000756132">
    <property type="component" value="Chromosome 6"/>
</dbReference>
<dbReference type="KEGG" id="ffu:CLAFUR5_06903"/>
<feature type="compositionally biased region" description="Polar residues" evidence="1">
    <location>
        <begin position="287"/>
        <end position="307"/>
    </location>
</feature>
<feature type="region of interest" description="Disordered" evidence="1">
    <location>
        <begin position="287"/>
        <end position="317"/>
    </location>
</feature>
<feature type="transmembrane region" description="Helical" evidence="2">
    <location>
        <begin position="255"/>
        <end position="278"/>
    </location>
</feature>
<dbReference type="GeneID" id="71986781"/>
<evidence type="ECO:0000259" key="3">
    <source>
        <dbReference type="PROSITE" id="PS51767"/>
    </source>
</evidence>
<organism evidence="4 5">
    <name type="scientific">Passalora fulva</name>
    <name type="common">Tomato leaf mold</name>
    <name type="synonym">Cladosporium fulvum</name>
    <dbReference type="NCBI Taxonomy" id="5499"/>
    <lineage>
        <taxon>Eukaryota</taxon>
        <taxon>Fungi</taxon>
        <taxon>Dikarya</taxon>
        <taxon>Ascomycota</taxon>
        <taxon>Pezizomycotina</taxon>
        <taxon>Dothideomycetes</taxon>
        <taxon>Dothideomycetidae</taxon>
        <taxon>Mycosphaerellales</taxon>
        <taxon>Mycosphaerellaceae</taxon>
        <taxon>Fulvia</taxon>
    </lineage>
</organism>
<dbReference type="InterPro" id="IPR033121">
    <property type="entry name" value="PEPTIDASE_A1"/>
</dbReference>
<evidence type="ECO:0000313" key="5">
    <source>
        <dbReference type="Proteomes" id="UP000756132"/>
    </source>
</evidence>